<proteinExistence type="predicted"/>
<organism evidence="1 2">
    <name type="scientific">Actinospica acidithermotolerans</name>
    <dbReference type="NCBI Taxonomy" id="2828514"/>
    <lineage>
        <taxon>Bacteria</taxon>
        <taxon>Bacillati</taxon>
        <taxon>Actinomycetota</taxon>
        <taxon>Actinomycetes</taxon>
        <taxon>Catenulisporales</taxon>
        <taxon>Actinospicaceae</taxon>
        <taxon>Actinospica</taxon>
    </lineage>
</organism>
<evidence type="ECO:0008006" key="3">
    <source>
        <dbReference type="Google" id="ProtNLM"/>
    </source>
</evidence>
<dbReference type="Gene3D" id="3.30.450.40">
    <property type="match status" value="1"/>
</dbReference>
<evidence type="ECO:0000313" key="1">
    <source>
        <dbReference type="EMBL" id="MBR7826908.1"/>
    </source>
</evidence>
<evidence type="ECO:0000313" key="2">
    <source>
        <dbReference type="Proteomes" id="UP000676325"/>
    </source>
</evidence>
<name>A0A941EAH2_9ACTN</name>
<gene>
    <name evidence="1" type="ORF">KDK95_11390</name>
</gene>
<dbReference type="RefSeq" id="WP_212518051.1">
    <property type="nucleotide sequence ID" value="NZ_JAGSOH010000024.1"/>
</dbReference>
<comment type="caution">
    <text evidence="1">The sequence shown here is derived from an EMBL/GenBank/DDBJ whole genome shotgun (WGS) entry which is preliminary data.</text>
</comment>
<dbReference type="AlphaFoldDB" id="A0A941EAH2"/>
<protein>
    <recommendedName>
        <fullName evidence="3">Histidine kinase</fullName>
    </recommendedName>
</protein>
<dbReference type="InterPro" id="IPR029016">
    <property type="entry name" value="GAF-like_dom_sf"/>
</dbReference>
<accession>A0A941EAH2</accession>
<keyword evidence="2" id="KW-1185">Reference proteome</keyword>
<dbReference type="EMBL" id="JAGSOH010000024">
    <property type="protein sequence ID" value="MBR7826908.1"/>
    <property type="molecule type" value="Genomic_DNA"/>
</dbReference>
<sequence>MTRPPTLIALYPLVRRGTQAVVSLGFVLAVYEGLVAGELHFWPDAPDSWILPVWVLAATASGLGLGPLRRLVTRLLGQAWPAAGADPYAALSETVAGVRWAAPSEDALGRLADIAVRATSARAARVVGVEETLPVSVSADFFPITADGRALGHLVLEPSRRGLSASDRRLAASLADAAGTVLRNCELTAELAEQLRLREAQAVELNRSRRRVAAARDEARNRLGTQIQDSVGSALATCRDRALALPDAEDWGPGLAELTELVDAAVQDFRRIVHGVYPATLTDHGLRAALGNLVADLPGTAKFSGPELPRFEARYEVGVYFCVAALLDPVTEDIDVHVDAIDGDDLRIRLSGAEVDWDPGTLEAIRDRVAALDGRLRLGGAHLAELTVPMRTAVAV</sequence>
<reference evidence="1" key="1">
    <citation type="submission" date="2021-04" db="EMBL/GenBank/DDBJ databases">
        <title>Genome based classification of Actinospica acidithermotolerans sp. nov., an actinobacterium isolated from an Indonesian hot spring.</title>
        <authorList>
            <person name="Kusuma A.B."/>
            <person name="Putra K.E."/>
            <person name="Nafisah S."/>
            <person name="Loh J."/>
            <person name="Nouioui I."/>
            <person name="Goodfellow M."/>
        </authorList>
    </citation>
    <scope>NUCLEOTIDE SEQUENCE</scope>
    <source>
        <strain evidence="1">MGRD01-02</strain>
    </source>
</reference>
<dbReference type="Proteomes" id="UP000676325">
    <property type="component" value="Unassembled WGS sequence"/>
</dbReference>